<name>A0A6J4VHE4_9BACT</name>
<dbReference type="GO" id="GO:0043200">
    <property type="term" value="P:response to amino acid"/>
    <property type="evidence" value="ECO:0007669"/>
    <property type="project" value="TreeGrafter"/>
</dbReference>
<dbReference type="InterPro" id="IPR036388">
    <property type="entry name" value="WH-like_DNA-bd_sf"/>
</dbReference>
<dbReference type="InterPro" id="IPR019887">
    <property type="entry name" value="Tscrpt_reg_AsnC/Lrp_C"/>
</dbReference>
<dbReference type="PANTHER" id="PTHR30154:SF34">
    <property type="entry name" value="TRANSCRIPTIONAL REGULATOR AZLB"/>
    <property type="match status" value="1"/>
</dbReference>
<dbReference type="SUPFAM" id="SSF46785">
    <property type="entry name" value="Winged helix' DNA-binding domain"/>
    <property type="match status" value="1"/>
</dbReference>
<dbReference type="Gene3D" id="1.10.10.10">
    <property type="entry name" value="Winged helix-like DNA-binding domain superfamily/Winged helix DNA-binding domain"/>
    <property type="match status" value="1"/>
</dbReference>
<dbReference type="InterPro" id="IPR019888">
    <property type="entry name" value="Tscrpt_reg_AsnC-like"/>
</dbReference>
<dbReference type="InterPro" id="IPR011008">
    <property type="entry name" value="Dimeric_a/b-barrel"/>
</dbReference>
<dbReference type="CDD" id="cd00090">
    <property type="entry name" value="HTH_ARSR"/>
    <property type="match status" value="1"/>
</dbReference>
<protein>
    <recommendedName>
        <fullName evidence="4">HTH asnC-type domain-containing protein</fullName>
    </recommendedName>
</protein>
<evidence type="ECO:0000256" key="3">
    <source>
        <dbReference type="ARBA" id="ARBA00023163"/>
    </source>
</evidence>
<keyword evidence="2" id="KW-0238">DNA-binding</keyword>
<keyword evidence="1" id="KW-0805">Transcription regulation</keyword>
<dbReference type="GO" id="GO:0005829">
    <property type="term" value="C:cytosol"/>
    <property type="evidence" value="ECO:0007669"/>
    <property type="project" value="TreeGrafter"/>
</dbReference>
<dbReference type="InterPro" id="IPR011991">
    <property type="entry name" value="ArsR-like_HTH"/>
</dbReference>
<dbReference type="PROSITE" id="PS50956">
    <property type="entry name" value="HTH_ASNC_2"/>
    <property type="match status" value="1"/>
</dbReference>
<organism evidence="5">
    <name type="scientific">uncultured Thermomicrobiales bacterium</name>
    <dbReference type="NCBI Taxonomy" id="1645740"/>
    <lineage>
        <taxon>Bacteria</taxon>
        <taxon>Pseudomonadati</taxon>
        <taxon>Thermomicrobiota</taxon>
        <taxon>Thermomicrobia</taxon>
        <taxon>Thermomicrobiales</taxon>
        <taxon>environmental samples</taxon>
    </lineage>
</organism>
<dbReference type="PRINTS" id="PR00033">
    <property type="entry name" value="HTHASNC"/>
</dbReference>
<evidence type="ECO:0000256" key="2">
    <source>
        <dbReference type="ARBA" id="ARBA00023125"/>
    </source>
</evidence>
<gene>
    <name evidence="5" type="ORF">AVDCRST_MAG59-4294</name>
</gene>
<dbReference type="Pfam" id="PF13412">
    <property type="entry name" value="HTH_24"/>
    <property type="match status" value="1"/>
</dbReference>
<feature type="domain" description="HTH asnC-type" evidence="4">
    <location>
        <begin position="5"/>
        <end position="65"/>
    </location>
</feature>
<dbReference type="GO" id="GO:0006355">
    <property type="term" value="P:regulation of DNA-templated transcription"/>
    <property type="evidence" value="ECO:0007669"/>
    <property type="project" value="UniProtKB-ARBA"/>
</dbReference>
<dbReference type="Pfam" id="PF01037">
    <property type="entry name" value="AsnC_trans_reg"/>
    <property type="match status" value="1"/>
</dbReference>
<proteinExistence type="predicted"/>
<dbReference type="InterPro" id="IPR036390">
    <property type="entry name" value="WH_DNA-bd_sf"/>
</dbReference>
<keyword evidence="3" id="KW-0804">Transcription</keyword>
<dbReference type="AlphaFoldDB" id="A0A6J4VHE4"/>
<sequence>MARLVTATDSAIIRLLQRDARMSYAELSRATGIPESTVRRRMDRLQQRGVIEFAMLADPARLGYDVRAMIGMRVELRRLEEIASKLRAMDEVIFAAFLTGNFDIMVQVVVRSQDALVEFLTKRLGPIEGVRSSETFVMPYVIKPATAWVLPDAEQPIAEDAVAGELNLDEEIATATRSRGRPGQVAAR</sequence>
<evidence type="ECO:0000259" key="4">
    <source>
        <dbReference type="PROSITE" id="PS50956"/>
    </source>
</evidence>
<accession>A0A6J4VHE4</accession>
<evidence type="ECO:0000313" key="5">
    <source>
        <dbReference type="EMBL" id="CAA9577443.1"/>
    </source>
</evidence>
<dbReference type="Gene3D" id="3.30.70.920">
    <property type="match status" value="1"/>
</dbReference>
<dbReference type="GO" id="GO:0043565">
    <property type="term" value="F:sequence-specific DNA binding"/>
    <property type="evidence" value="ECO:0007669"/>
    <property type="project" value="InterPro"/>
</dbReference>
<evidence type="ECO:0000256" key="1">
    <source>
        <dbReference type="ARBA" id="ARBA00023015"/>
    </source>
</evidence>
<dbReference type="SMART" id="SM00344">
    <property type="entry name" value="HTH_ASNC"/>
    <property type="match status" value="1"/>
</dbReference>
<dbReference type="PANTHER" id="PTHR30154">
    <property type="entry name" value="LEUCINE-RESPONSIVE REGULATORY PROTEIN"/>
    <property type="match status" value="1"/>
</dbReference>
<dbReference type="SUPFAM" id="SSF54909">
    <property type="entry name" value="Dimeric alpha+beta barrel"/>
    <property type="match status" value="1"/>
</dbReference>
<reference evidence="5" key="1">
    <citation type="submission" date="2020-02" db="EMBL/GenBank/DDBJ databases">
        <authorList>
            <person name="Meier V. D."/>
        </authorList>
    </citation>
    <scope>NUCLEOTIDE SEQUENCE</scope>
    <source>
        <strain evidence="5">AVDCRST_MAG59</strain>
    </source>
</reference>
<dbReference type="EMBL" id="CADCWF010000314">
    <property type="protein sequence ID" value="CAA9577443.1"/>
    <property type="molecule type" value="Genomic_DNA"/>
</dbReference>
<dbReference type="InterPro" id="IPR000485">
    <property type="entry name" value="AsnC-type_HTH_dom"/>
</dbReference>